<dbReference type="Pfam" id="PF13976">
    <property type="entry name" value="gag_pre-integrs"/>
    <property type="match status" value="1"/>
</dbReference>
<evidence type="ECO:0000259" key="4">
    <source>
        <dbReference type="Pfam" id="PF22936"/>
    </source>
</evidence>
<evidence type="ECO:0000313" key="7">
    <source>
        <dbReference type="Proteomes" id="UP000321393"/>
    </source>
</evidence>
<sequence length="771" mass="88217">MKTEDIDLMAEKTSIETEIIKEKIKEEEENMEVITGLVDVPYHITSKKNWFVDYKSQEGDSVYMGNNQDCEIIGIGSVLLKLSNNREVLLKGVRHVPKLKRNLISLGMLDDLGCFIYIERGFMKVERQGKVILNSRKVEGLYTVKNVIKPKYALISETEKGNKLELWHRRLSHISEKGLTELQKQGLIQARGVKNLGFCEDCIFSKSKRLKFSKGEHHSKVTLDYVHGDLCGPARTNSWGGSRHRTVAYTPQQNGVAEMMNRTLMERDFSKERGLISRDVIFKENEIYMDSIKVIPSAEHNLNEPSTSHQVEIHSNLKDSNPSSSDQLPTKAFPSFHPQEEEEEENAEDLTNYSLTRDRGRKTIRPPSRFARADCIANSSIETIEDEPYSYKDALCSRHNNQWKEAMNDELNSLYKNDTWELVETPHGKSIIPCKWVFKKKMIGYLNDKVKFKARLVAKGFEQKEDVTTAFLRGSLEEEILMEQPKGFEVKGKMELDLGAAKKILGIEILRDRNNNELSLTQKTYTNKVLCRFNLANSKVVSTPLAQHIKISARDSPKDPTDRQAMSYVPYSNATGSLMYLMVCTRPDLAHSSSLVSRYMGNSGKIHWEATKWVFRYLVGTENRGLLYKSPNDSKLRVRGFMDTDFAGDPDKRRSLTGVAFTLGENLITVKKAMWLRRIVSELGYKQEAIELMCDNQSAIHLTKNQQYHDRTKHIAVKLHFVRDIIEKGVVKILKVKTEENAADFLTKALPKSKFEQCLNLLNVVDLNKVE</sequence>
<gene>
    <name evidence="6" type="ORF">E5676_scaffold767G00260</name>
    <name evidence="5" type="ORF">E6C27_scaffold744G001370</name>
</gene>
<reference evidence="7 8" key="1">
    <citation type="submission" date="2019-08" db="EMBL/GenBank/DDBJ databases">
        <title>Draft genome sequences of two oriental melons (Cucumis melo L. var makuwa).</title>
        <authorList>
            <person name="Kwon S.-Y."/>
        </authorList>
    </citation>
    <scope>NUCLEOTIDE SEQUENCE [LARGE SCALE GENOMIC DNA]</scope>
    <source>
        <strain evidence="8">cv. Chang Bougi</strain>
        <strain evidence="7">cv. SW 3</strain>
        <tissue evidence="6">Leaf</tissue>
    </source>
</reference>
<organism evidence="6 8">
    <name type="scientific">Cucumis melo var. makuwa</name>
    <name type="common">Oriental melon</name>
    <dbReference type="NCBI Taxonomy" id="1194695"/>
    <lineage>
        <taxon>Eukaryota</taxon>
        <taxon>Viridiplantae</taxon>
        <taxon>Streptophyta</taxon>
        <taxon>Embryophyta</taxon>
        <taxon>Tracheophyta</taxon>
        <taxon>Spermatophyta</taxon>
        <taxon>Magnoliopsida</taxon>
        <taxon>eudicotyledons</taxon>
        <taxon>Gunneridae</taxon>
        <taxon>Pentapetalae</taxon>
        <taxon>rosids</taxon>
        <taxon>fabids</taxon>
        <taxon>Cucurbitales</taxon>
        <taxon>Cucurbitaceae</taxon>
        <taxon>Benincaseae</taxon>
        <taxon>Cucumis</taxon>
    </lineage>
</organism>
<dbReference type="Proteomes" id="UP000321393">
    <property type="component" value="Unassembled WGS sequence"/>
</dbReference>
<proteinExistence type="predicted"/>
<dbReference type="Pfam" id="PF22936">
    <property type="entry name" value="Pol_BBD"/>
    <property type="match status" value="1"/>
</dbReference>
<dbReference type="Proteomes" id="UP000321947">
    <property type="component" value="Unassembled WGS sequence"/>
</dbReference>
<accession>A0A5D3BAM8</accession>
<dbReference type="InterPro" id="IPR054722">
    <property type="entry name" value="PolX-like_BBD"/>
</dbReference>
<evidence type="ECO:0000313" key="5">
    <source>
        <dbReference type="EMBL" id="KAA0039651.1"/>
    </source>
</evidence>
<dbReference type="InterPro" id="IPR013103">
    <property type="entry name" value="RVT_2"/>
</dbReference>
<feature type="domain" description="Retrovirus-related Pol polyprotein from transposon TNT 1-94-like beta-barrel" evidence="4">
    <location>
        <begin position="42"/>
        <end position="114"/>
    </location>
</feature>
<feature type="domain" description="Reverse transcriptase Ty1/copia-type" evidence="2">
    <location>
        <begin position="417"/>
        <end position="464"/>
    </location>
</feature>
<evidence type="ECO:0000259" key="3">
    <source>
        <dbReference type="Pfam" id="PF13976"/>
    </source>
</evidence>
<dbReference type="PANTHER" id="PTHR11439">
    <property type="entry name" value="GAG-POL-RELATED RETROTRANSPOSON"/>
    <property type="match status" value="1"/>
</dbReference>
<dbReference type="PANTHER" id="PTHR11439:SF491">
    <property type="entry name" value="INTEGRASE CATALYTIC DOMAIN-CONTAINING PROTEIN"/>
    <property type="match status" value="1"/>
</dbReference>
<dbReference type="InterPro" id="IPR025724">
    <property type="entry name" value="GAG-pre-integrase_dom"/>
</dbReference>
<feature type="domain" description="GAG-pre-integrase" evidence="3">
    <location>
        <begin position="141"/>
        <end position="207"/>
    </location>
</feature>
<dbReference type="EMBL" id="SSTD01020139">
    <property type="protein sequence ID" value="TYJ95535.1"/>
    <property type="molecule type" value="Genomic_DNA"/>
</dbReference>
<dbReference type="InterPro" id="IPR012337">
    <property type="entry name" value="RNaseH-like_sf"/>
</dbReference>
<evidence type="ECO:0000313" key="8">
    <source>
        <dbReference type="Proteomes" id="UP000321947"/>
    </source>
</evidence>
<evidence type="ECO:0000256" key="1">
    <source>
        <dbReference type="SAM" id="MobiDB-lite"/>
    </source>
</evidence>
<dbReference type="SUPFAM" id="SSF53098">
    <property type="entry name" value="Ribonuclease H-like"/>
    <property type="match status" value="1"/>
</dbReference>
<evidence type="ECO:0000313" key="6">
    <source>
        <dbReference type="EMBL" id="TYJ95535.1"/>
    </source>
</evidence>
<dbReference type="AlphaFoldDB" id="A0A5D3BAM8"/>
<comment type="caution">
    <text evidence="6">The sequence shown here is derived from an EMBL/GenBank/DDBJ whole genome shotgun (WGS) entry which is preliminary data.</text>
</comment>
<name>A0A5D3BAM8_CUCMM</name>
<dbReference type="CDD" id="cd09272">
    <property type="entry name" value="RNase_HI_RT_Ty1"/>
    <property type="match status" value="1"/>
</dbReference>
<dbReference type="Pfam" id="PF07727">
    <property type="entry name" value="RVT_2"/>
    <property type="match status" value="1"/>
</dbReference>
<feature type="compositionally biased region" description="Polar residues" evidence="1">
    <location>
        <begin position="318"/>
        <end position="328"/>
    </location>
</feature>
<protein>
    <submittedName>
        <fullName evidence="6">Retrotransposon protein, putative, Ty1-copia subclass</fullName>
    </submittedName>
</protein>
<dbReference type="EMBL" id="SSTE01018396">
    <property type="protein sequence ID" value="KAA0039651.1"/>
    <property type="molecule type" value="Genomic_DNA"/>
</dbReference>
<evidence type="ECO:0000259" key="2">
    <source>
        <dbReference type="Pfam" id="PF07727"/>
    </source>
</evidence>
<dbReference type="OrthoDB" id="1729718at2759"/>
<feature type="region of interest" description="Disordered" evidence="1">
    <location>
        <begin position="301"/>
        <end position="361"/>
    </location>
</feature>